<dbReference type="AlphaFoldDB" id="A0A6J4RPT6"/>
<feature type="domain" description="PurE" evidence="1">
    <location>
        <begin position="118"/>
        <end position="252"/>
    </location>
</feature>
<dbReference type="PANTHER" id="PTHR43064:SF1">
    <property type="entry name" value="SLL1489 PROTEIN"/>
    <property type="match status" value="1"/>
</dbReference>
<organism evidence="2">
    <name type="scientific">uncultured Rubrobacteraceae bacterium</name>
    <dbReference type="NCBI Taxonomy" id="349277"/>
    <lineage>
        <taxon>Bacteria</taxon>
        <taxon>Bacillati</taxon>
        <taxon>Actinomycetota</taxon>
        <taxon>Rubrobacteria</taxon>
        <taxon>Rubrobacterales</taxon>
        <taxon>Rubrobacteraceae</taxon>
        <taxon>environmental samples</taxon>
    </lineage>
</organism>
<dbReference type="NCBIfam" id="NF033503">
    <property type="entry name" value="LarB"/>
    <property type="match status" value="1"/>
</dbReference>
<protein>
    <submittedName>
        <fullName evidence="2">Circadian phase modifier</fullName>
    </submittedName>
</protein>
<dbReference type="Gene3D" id="3.40.50.1970">
    <property type="match status" value="1"/>
</dbReference>
<evidence type="ECO:0000259" key="1">
    <source>
        <dbReference type="SMART" id="SM01001"/>
    </source>
</evidence>
<dbReference type="GO" id="GO:0016787">
    <property type="term" value="F:hydrolase activity"/>
    <property type="evidence" value="ECO:0007669"/>
    <property type="project" value="InterPro"/>
</dbReference>
<dbReference type="EMBL" id="CADCVH010000118">
    <property type="protein sequence ID" value="CAA9478849.1"/>
    <property type="molecule type" value="Genomic_DNA"/>
</dbReference>
<dbReference type="PANTHER" id="PTHR43064">
    <property type="entry name" value="PHOSPHORIBOSYLAMINOIMIDAZOLE CARBOXYLASE-RELATED"/>
    <property type="match status" value="1"/>
</dbReference>
<dbReference type="GO" id="GO:0006189">
    <property type="term" value="P:'de novo' IMP biosynthetic process"/>
    <property type="evidence" value="ECO:0007669"/>
    <property type="project" value="InterPro"/>
</dbReference>
<sequence>MNDLDAILAAVGRGDISPGEAAGRLRQGEIRHVEGFAALDLGRAERKGVPEIVYARGKSPTQAAKICAAILESEDRVILSAPDREHEEAVRRALPGTPIHRAGRSLVLGSGEPASTGGRVGALSAGTSDLPVLEEALAVCREMGAETLTFHDVGVAGIHRLTGPLRQLREFDPDCVVVAAGMEGALPSVVSGLVSVPVIGLPTSTGYGLGGDGTAAILGMLQTCSPGLSVVNVDNGVGAGATAALIANRAASARKTA</sequence>
<dbReference type="SMART" id="SM01001">
    <property type="entry name" value="AIRC"/>
    <property type="match status" value="1"/>
</dbReference>
<proteinExistence type="predicted"/>
<accession>A0A6J4RPT6</accession>
<name>A0A6J4RPT6_9ACTN</name>
<evidence type="ECO:0000313" key="2">
    <source>
        <dbReference type="EMBL" id="CAA9478849.1"/>
    </source>
</evidence>
<dbReference type="SUPFAM" id="SSF52255">
    <property type="entry name" value="N5-CAIR mutase (phosphoribosylaminoimidazole carboxylase, PurE)"/>
    <property type="match status" value="1"/>
</dbReference>
<gene>
    <name evidence="2" type="ORF">AVDCRST_MAG02-4698</name>
</gene>
<reference evidence="2" key="1">
    <citation type="submission" date="2020-02" db="EMBL/GenBank/DDBJ databases">
        <authorList>
            <person name="Meier V. D."/>
        </authorList>
    </citation>
    <scope>NUCLEOTIDE SEQUENCE</scope>
    <source>
        <strain evidence="2">AVDCRST_MAG02</strain>
    </source>
</reference>
<dbReference type="InterPro" id="IPR000031">
    <property type="entry name" value="PurE_dom"/>
</dbReference>
<dbReference type="Pfam" id="PF00731">
    <property type="entry name" value="AIRC"/>
    <property type="match status" value="1"/>
</dbReference>
<dbReference type="InterPro" id="IPR039476">
    <property type="entry name" value="P2CMN_synthase_LarB"/>
</dbReference>